<accession>A0A2P2PBL4</accession>
<reference evidence="1" key="1">
    <citation type="submission" date="2018-02" db="EMBL/GenBank/DDBJ databases">
        <title>Rhizophora mucronata_Transcriptome.</title>
        <authorList>
            <person name="Meera S.P."/>
            <person name="Sreeshan A."/>
            <person name="Augustine A."/>
        </authorList>
    </citation>
    <scope>NUCLEOTIDE SEQUENCE</scope>
    <source>
        <tissue evidence="1">Leaf</tissue>
    </source>
</reference>
<dbReference type="EMBL" id="GGEC01071652">
    <property type="protein sequence ID" value="MBX52136.1"/>
    <property type="molecule type" value="Transcribed_RNA"/>
</dbReference>
<evidence type="ECO:0000313" key="1">
    <source>
        <dbReference type="EMBL" id="MBX52136.1"/>
    </source>
</evidence>
<proteinExistence type="predicted"/>
<organism evidence="1">
    <name type="scientific">Rhizophora mucronata</name>
    <name type="common">Asiatic mangrove</name>
    <dbReference type="NCBI Taxonomy" id="61149"/>
    <lineage>
        <taxon>Eukaryota</taxon>
        <taxon>Viridiplantae</taxon>
        <taxon>Streptophyta</taxon>
        <taxon>Embryophyta</taxon>
        <taxon>Tracheophyta</taxon>
        <taxon>Spermatophyta</taxon>
        <taxon>Magnoliopsida</taxon>
        <taxon>eudicotyledons</taxon>
        <taxon>Gunneridae</taxon>
        <taxon>Pentapetalae</taxon>
        <taxon>rosids</taxon>
        <taxon>fabids</taxon>
        <taxon>Malpighiales</taxon>
        <taxon>Rhizophoraceae</taxon>
        <taxon>Rhizophora</taxon>
    </lineage>
</organism>
<name>A0A2P2PBL4_RHIMU</name>
<dbReference type="AlphaFoldDB" id="A0A2P2PBL4"/>
<sequence>MAGISTSQNSVVLCLYPYKLPLK</sequence>
<protein>
    <submittedName>
        <fullName evidence="1">Uncharacterized protein</fullName>
    </submittedName>
</protein>